<evidence type="ECO:0000256" key="4">
    <source>
        <dbReference type="ARBA" id="ARBA00022664"/>
    </source>
</evidence>
<evidence type="ECO:0000256" key="6">
    <source>
        <dbReference type="ARBA" id="ARBA00022857"/>
    </source>
</evidence>
<dbReference type="InterPro" id="IPR035587">
    <property type="entry name" value="DUS-like_FMN-bd"/>
</dbReference>
<comment type="catalytic activity">
    <reaction evidence="15">
        <text>a 5,6-dihydrouridine in mRNA + NADP(+) = a uridine in mRNA + NADPH + H(+)</text>
        <dbReference type="Rhea" id="RHEA:69855"/>
        <dbReference type="Rhea" id="RHEA-COMP:14658"/>
        <dbReference type="Rhea" id="RHEA-COMP:17789"/>
        <dbReference type="ChEBI" id="CHEBI:15378"/>
        <dbReference type="ChEBI" id="CHEBI:57783"/>
        <dbReference type="ChEBI" id="CHEBI:58349"/>
        <dbReference type="ChEBI" id="CHEBI:65315"/>
        <dbReference type="ChEBI" id="CHEBI:74443"/>
    </reaction>
    <physiologicalReaction direction="right-to-left" evidence="15">
        <dbReference type="Rhea" id="RHEA:69857"/>
    </physiologicalReaction>
</comment>
<dbReference type="HOGENOM" id="CLU_013299_5_1_1"/>
<evidence type="ECO:0000256" key="7">
    <source>
        <dbReference type="ARBA" id="ARBA00023002"/>
    </source>
</evidence>
<dbReference type="Proteomes" id="UP000027265">
    <property type="component" value="Unassembled WGS sequence"/>
</dbReference>
<evidence type="ECO:0000256" key="2">
    <source>
        <dbReference type="ARBA" id="ARBA00022630"/>
    </source>
</evidence>
<keyword evidence="2" id="KW-0285">Flavoprotein</keyword>
<keyword evidence="20" id="KW-1185">Reference proteome</keyword>
<dbReference type="PANTHER" id="PTHR11082">
    <property type="entry name" value="TRNA-DIHYDROURIDINE SYNTHASE"/>
    <property type="match status" value="1"/>
</dbReference>
<evidence type="ECO:0000256" key="14">
    <source>
        <dbReference type="ARBA" id="ARBA00048934"/>
    </source>
</evidence>
<dbReference type="FunCoup" id="A0A067QHL6">
    <property type="interactions" value="340"/>
</dbReference>
<dbReference type="OrthoDB" id="272303at2759"/>
<dbReference type="InterPro" id="IPR018517">
    <property type="entry name" value="tRNA_hU_synthase_CS"/>
</dbReference>
<keyword evidence="7" id="KW-0560">Oxidoreductase</keyword>
<evidence type="ECO:0000256" key="12">
    <source>
        <dbReference type="ARBA" id="ARBA00047652"/>
    </source>
</evidence>
<evidence type="ECO:0000256" key="5">
    <source>
        <dbReference type="ARBA" id="ARBA00022694"/>
    </source>
</evidence>
<sequence>MGLTATTESHSPSSDQPLKQKLGGYEFYRQVLGSPKFIVAPMVDQSELAFRTLCRRYGAQLVYTPMINAKLFATDPRHRRHAFNMIHGEEGSPLFHPRLSSSSSSSASSPSPAPSIPSTDRPLIVQFSANDPQYLLAAAKIVEPYCDAVDINLGCPQDIAKKGRYGSWLQDEWDLIYQMINILHLNLNIPVTAKFRIFPSIEKSVEYAKMLERAGAQMVVCHGRTREQRGHNTGLASYPHIVAIKNALSIPVIANGNILFYEDLEACLKETGADGVMCAEGVLYNPALFAPAQGSSALSTTATTPTSPSPSTLPLTTLAGHHPPHTSLAFEYLSIVLSQRTPTPFSAIKGHLFKILRPAIVKHHDLRDRLGKVGIRRTKVVSGEKFEGPGEEDGVEREGGCYVRGLTRGERREERDGGEGWREGVEEYIRVVREFEKRMEIDQATYPHTISTHPDTNLRVLPHWLAQPYFRPPPLRDVAPQKPVVNPDLERRLEEFRRRQLGRVDDGVIKEGDHEVLGQADL</sequence>
<dbReference type="PANTHER" id="PTHR11082:SF5">
    <property type="entry name" value="TRNA-DIHYDROURIDINE(16_17) SYNTHASE [NAD(P)(+)]-LIKE"/>
    <property type="match status" value="1"/>
</dbReference>
<dbReference type="EMBL" id="KL197710">
    <property type="protein sequence ID" value="KDQ62987.1"/>
    <property type="molecule type" value="Genomic_DNA"/>
</dbReference>
<keyword evidence="6" id="KW-0521">NADP</keyword>
<name>A0A067QHL6_9AGAM</name>
<protein>
    <recommendedName>
        <fullName evidence="10">tRNA-dihydrouridine(16/17) synthase [NAD(P)(+)]</fullName>
        <ecNumber evidence="10">1.3.1.88</ecNumber>
    </recommendedName>
</protein>
<dbReference type="CDD" id="cd02801">
    <property type="entry name" value="DUS_like_FMN"/>
    <property type="match status" value="1"/>
</dbReference>
<dbReference type="Pfam" id="PF01207">
    <property type="entry name" value="Dus"/>
    <property type="match status" value="1"/>
</dbReference>
<feature type="region of interest" description="Disordered" evidence="17">
    <location>
        <begin position="97"/>
        <end position="117"/>
    </location>
</feature>
<keyword evidence="5" id="KW-0819">tRNA processing</keyword>
<evidence type="ECO:0000256" key="17">
    <source>
        <dbReference type="SAM" id="MobiDB-lite"/>
    </source>
</evidence>
<comment type="catalytic activity">
    <reaction evidence="16">
        <text>5,6-dihydrouridine(17) in tRNA + NADP(+) = uridine(17) in tRNA + NADPH + H(+)</text>
        <dbReference type="Rhea" id="RHEA:53368"/>
        <dbReference type="Rhea" id="RHEA-COMP:13541"/>
        <dbReference type="Rhea" id="RHEA-COMP:13542"/>
        <dbReference type="ChEBI" id="CHEBI:15378"/>
        <dbReference type="ChEBI" id="CHEBI:57783"/>
        <dbReference type="ChEBI" id="CHEBI:58349"/>
        <dbReference type="ChEBI" id="CHEBI:65315"/>
        <dbReference type="ChEBI" id="CHEBI:74443"/>
        <dbReference type="EC" id="1.3.1.88"/>
    </reaction>
    <physiologicalReaction direction="right-to-left" evidence="16">
        <dbReference type="Rhea" id="RHEA:53370"/>
    </physiologicalReaction>
</comment>
<dbReference type="GO" id="GO:0017150">
    <property type="term" value="F:tRNA dihydrouridine synthase activity"/>
    <property type="evidence" value="ECO:0007669"/>
    <property type="project" value="InterPro"/>
</dbReference>
<feature type="compositionally biased region" description="Low complexity" evidence="17">
    <location>
        <begin position="100"/>
        <end position="110"/>
    </location>
</feature>
<organism evidence="19 20">
    <name type="scientific">Jaapia argillacea MUCL 33604</name>
    <dbReference type="NCBI Taxonomy" id="933084"/>
    <lineage>
        <taxon>Eukaryota</taxon>
        <taxon>Fungi</taxon>
        <taxon>Dikarya</taxon>
        <taxon>Basidiomycota</taxon>
        <taxon>Agaricomycotina</taxon>
        <taxon>Agaricomycetes</taxon>
        <taxon>Agaricomycetidae</taxon>
        <taxon>Jaapiales</taxon>
        <taxon>Jaapiaceae</taxon>
        <taxon>Jaapia</taxon>
    </lineage>
</organism>
<evidence type="ECO:0000313" key="20">
    <source>
        <dbReference type="Proteomes" id="UP000027265"/>
    </source>
</evidence>
<evidence type="ECO:0000313" key="19">
    <source>
        <dbReference type="EMBL" id="KDQ62987.1"/>
    </source>
</evidence>
<comment type="similarity">
    <text evidence="9">Belongs to the Dus family. Dus1 subfamily.</text>
</comment>
<evidence type="ECO:0000256" key="10">
    <source>
        <dbReference type="ARBA" id="ARBA00038890"/>
    </source>
</evidence>
<evidence type="ECO:0000256" key="3">
    <source>
        <dbReference type="ARBA" id="ARBA00022643"/>
    </source>
</evidence>
<comment type="catalytic activity">
    <reaction evidence="14">
        <text>5,6-dihydrouridine(16) in tRNA + NAD(+) = uridine(16) in tRNA + NADH + H(+)</text>
        <dbReference type="Rhea" id="RHEA:53380"/>
        <dbReference type="Rhea" id="RHEA-COMP:13543"/>
        <dbReference type="Rhea" id="RHEA-COMP:13544"/>
        <dbReference type="ChEBI" id="CHEBI:15378"/>
        <dbReference type="ChEBI" id="CHEBI:57540"/>
        <dbReference type="ChEBI" id="CHEBI:57945"/>
        <dbReference type="ChEBI" id="CHEBI:65315"/>
        <dbReference type="ChEBI" id="CHEBI:74443"/>
        <dbReference type="EC" id="1.3.1.88"/>
    </reaction>
    <physiologicalReaction direction="right-to-left" evidence="14">
        <dbReference type="Rhea" id="RHEA:53382"/>
    </physiologicalReaction>
</comment>
<evidence type="ECO:0000256" key="8">
    <source>
        <dbReference type="ARBA" id="ARBA00023027"/>
    </source>
</evidence>
<evidence type="ECO:0000256" key="1">
    <source>
        <dbReference type="ARBA" id="ARBA00001917"/>
    </source>
</evidence>
<dbReference type="GO" id="GO:0050660">
    <property type="term" value="F:flavin adenine dinucleotide binding"/>
    <property type="evidence" value="ECO:0007669"/>
    <property type="project" value="InterPro"/>
</dbReference>
<evidence type="ECO:0000259" key="18">
    <source>
        <dbReference type="Pfam" id="PF01207"/>
    </source>
</evidence>
<reference evidence="20" key="1">
    <citation type="journal article" date="2014" name="Proc. Natl. Acad. Sci. U.S.A.">
        <title>Extensive sampling of basidiomycete genomes demonstrates inadequacy of the white-rot/brown-rot paradigm for wood decay fungi.</title>
        <authorList>
            <person name="Riley R."/>
            <person name="Salamov A.A."/>
            <person name="Brown D.W."/>
            <person name="Nagy L.G."/>
            <person name="Floudas D."/>
            <person name="Held B.W."/>
            <person name="Levasseur A."/>
            <person name="Lombard V."/>
            <person name="Morin E."/>
            <person name="Otillar R."/>
            <person name="Lindquist E.A."/>
            <person name="Sun H."/>
            <person name="LaButti K.M."/>
            <person name="Schmutz J."/>
            <person name="Jabbour D."/>
            <person name="Luo H."/>
            <person name="Baker S.E."/>
            <person name="Pisabarro A.G."/>
            <person name="Walton J.D."/>
            <person name="Blanchette R.A."/>
            <person name="Henrissat B."/>
            <person name="Martin F."/>
            <person name="Cullen D."/>
            <person name="Hibbett D.S."/>
            <person name="Grigoriev I.V."/>
        </authorList>
    </citation>
    <scope>NUCLEOTIDE SEQUENCE [LARGE SCALE GENOMIC DNA]</scope>
    <source>
        <strain evidence="20">MUCL 33604</strain>
    </source>
</reference>
<dbReference type="EC" id="1.3.1.88" evidence="10"/>
<comment type="cofactor">
    <cofactor evidence="1">
        <name>FMN</name>
        <dbReference type="ChEBI" id="CHEBI:58210"/>
    </cofactor>
</comment>
<keyword evidence="4" id="KW-0507">mRNA processing</keyword>
<dbReference type="AlphaFoldDB" id="A0A067QHL6"/>
<keyword evidence="8" id="KW-0520">NAD</keyword>
<comment type="catalytic activity">
    <reaction evidence="12">
        <text>5,6-dihydrouridine(16) in tRNA + NADP(+) = uridine(16) in tRNA + NADPH + H(+)</text>
        <dbReference type="Rhea" id="RHEA:53376"/>
        <dbReference type="Rhea" id="RHEA-COMP:13543"/>
        <dbReference type="Rhea" id="RHEA-COMP:13544"/>
        <dbReference type="ChEBI" id="CHEBI:15378"/>
        <dbReference type="ChEBI" id="CHEBI:57783"/>
        <dbReference type="ChEBI" id="CHEBI:58349"/>
        <dbReference type="ChEBI" id="CHEBI:65315"/>
        <dbReference type="ChEBI" id="CHEBI:74443"/>
        <dbReference type="EC" id="1.3.1.88"/>
    </reaction>
    <physiologicalReaction direction="right-to-left" evidence="12">
        <dbReference type="Rhea" id="RHEA:53378"/>
    </physiologicalReaction>
</comment>
<proteinExistence type="inferred from homology"/>
<evidence type="ECO:0000256" key="9">
    <source>
        <dbReference type="ARBA" id="ARBA00038313"/>
    </source>
</evidence>
<dbReference type="STRING" id="933084.A0A067QHL6"/>
<dbReference type="PROSITE" id="PS01136">
    <property type="entry name" value="UPF0034"/>
    <property type="match status" value="1"/>
</dbReference>
<evidence type="ECO:0000256" key="15">
    <source>
        <dbReference type="ARBA" id="ARBA00049447"/>
    </source>
</evidence>
<dbReference type="InParanoid" id="A0A067QHL6"/>
<comment type="catalytic activity">
    <reaction evidence="11">
        <text>5,6-dihydrouridine(17) in tRNA + NAD(+) = uridine(17) in tRNA + NADH + H(+)</text>
        <dbReference type="Rhea" id="RHEA:53372"/>
        <dbReference type="Rhea" id="RHEA-COMP:13541"/>
        <dbReference type="Rhea" id="RHEA-COMP:13542"/>
        <dbReference type="ChEBI" id="CHEBI:15378"/>
        <dbReference type="ChEBI" id="CHEBI:57540"/>
        <dbReference type="ChEBI" id="CHEBI:57945"/>
        <dbReference type="ChEBI" id="CHEBI:65315"/>
        <dbReference type="ChEBI" id="CHEBI:74443"/>
        <dbReference type="EC" id="1.3.1.88"/>
    </reaction>
    <physiologicalReaction direction="right-to-left" evidence="11">
        <dbReference type="Rhea" id="RHEA:53374"/>
    </physiologicalReaction>
</comment>
<dbReference type="InterPro" id="IPR013785">
    <property type="entry name" value="Aldolase_TIM"/>
</dbReference>
<evidence type="ECO:0000256" key="11">
    <source>
        <dbReference type="ARBA" id="ARBA00047287"/>
    </source>
</evidence>
<feature type="domain" description="DUS-like FMN-binding" evidence="18">
    <location>
        <begin position="39"/>
        <end position="291"/>
    </location>
</feature>
<evidence type="ECO:0000256" key="13">
    <source>
        <dbReference type="ARBA" id="ARBA00048342"/>
    </source>
</evidence>
<evidence type="ECO:0000256" key="16">
    <source>
        <dbReference type="ARBA" id="ARBA00049467"/>
    </source>
</evidence>
<accession>A0A067QHL6</accession>
<dbReference type="SUPFAM" id="SSF51395">
    <property type="entry name" value="FMN-linked oxidoreductases"/>
    <property type="match status" value="1"/>
</dbReference>
<dbReference type="Gene3D" id="3.20.20.70">
    <property type="entry name" value="Aldolase class I"/>
    <property type="match status" value="1"/>
</dbReference>
<comment type="catalytic activity">
    <reaction evidence="13">
        <text>a 5,6-dihydrouridine in mRNA + NAD(+) = a uridine in mRNA + NADH + H(+)</text>
        <dbReference type="Rhea" id="RHEA:69851"/>
        <dbReference type="Rhea" id="RHEA-COMP:14658"/>
        <dbReference type="Rhea" id="RHEA-COMP:17789"/>
        <dbReference type="ChEBI" id="CHEBI:15378"/>
        <dbReference type="ChEBI" id="CHEBI:57540"/>
        <dbReference type="ChEBI" id="CHEBI:57945"/>
        <dbReference type="ChEBI" id="CHEBI:65315"/>
        <dbReference type="ChEBI" id="CHEBI:74443"/>
    </reaction>
    <physiologicalReaction direction="right-to-left" evidence="13">
        <dbReference type="Rhea" id="RHEA:69853"/>
    </physiologicalReaction>
</comment>
<keyword evidence="3" id="KW-0288">FMN</keyword>
<dbReference type="GO" id="GO:0006397">
    <property type="term" value="P:mRNA processing"/>
    <property type="evidence" value="ECO:0007669"/>
    <property type="project" value="UniProtKB-KW"/>
</dbReference>
<gene>
    <name evidence="19" type="ORF">JAAARDRAFT_362604</name>
</gene>